<dbReference type="PANTHER" id="PTHR11839">
    <property type="entry name" value="UDP/ADP-SUGAR PYROPHOSPHATASE"/>
    <property type="match status" value="1"/>
</dbReference>
<feature type="domain" description="Nudix hydrolase" evidence="2">
    <location>
        <begin position="61"/>
        <end position="204"/>
    </location>
</feature>
<dbReference type="EMBL" id="ML986489">
    <property type="protein sequence ID" value="KAF2277696.1"/>
    <property type="molecule type" value="Genomic_DNA"/>
</dbReference>
<dbReference type="InterPro" id="IPR015797">
    <property type="entry name" value="NUDIX_hydrolase-like_dom_sf"/>
</dbReference>
<name>A0A6A6JPU3_WESOR</name>
<dbReference type="SUPFAM" id="SSF55811">
    <property type="entry name" value="Nudix"/>
    <property type="match status" value="1"/>
</dbReference>
<gene>
    <name evidence="3" type="ORF">EI97DRAFT_270382</name>
</gene>
<dbReference type="GO" id="GO:0006753">
    <property type="term" value="P:nucleoside phosphate metabolic process"/>
    <property type="evidence" value="ECO:0007669"/>
    <property type="project" value="TreeGrafter"/>
</dbReference>
<dbReference type="GO" id="GO:0005634">
    <property type="term" value="C:nucleus"/>
    <property type="evidence" value="ECO:0007669"/>
    <property type="project" value="TreeGrafter"/>
</dbReference>
<evidence type="ECO:0000313" key="3">
    <source>
        <dbReference type="EMBL" id="KAF2277696.1"/>
    </source>
</evidence>
<dbReference type="Proteomes" id="UP000800097">
    <property type="component" value="Unassembled WGS sequence"/>
</dbReference>
<organism evidence="3 4">
    <name type="scientific">Westerdykella ornata</name>
    <dbReference type="NCBI Taxonomy" id="318751"/>
    <lineage>
        <taxon>Eukaryota</taxon>
        <taxon>Fungi</taxon>
        <taxon>Dikarya</taxon>
        <taxon>Ascomycota</taxon>
        <taxon>Pezizomycotina</taxon>
        <taxon>Dothideomycetes</taxon>
        <taxon>Pleosporomycetidae</taxon>
        <taxon>Pleosporales</taxon>
        <taxon>Sporormiaceae</taxon>
        <taxon>Westerdykella</taxon>
    </lineage>
</organism>
<dbReference type="Gene3D" id="3.90.79.10">
    <property type="entry name" value="Nucleoside Triphosphate Pyrophosphohydrolase"/>
    <property type="match status" value="1"/>
</dbReference>
<protein>
    <recommendedName>
        <fullName evidence="2">Nudix hydrolase domain-containing protein</fullName>
    </recommendedName>
</protein>
<dbReference type="GO" id="GO:0019693">
    <property type="term" value="P:ribose phosphate metabolic process"/>
    <property type="evidence" value="ECO:0007669"/>
    <property type="project" value="TreeGrafter"/>
</dbReference>
<dbReference type="OrthoDB" id="10249920at2759"/>
<keyword evidence="1" id="KW-0378">Hydrolase</keyword>
<dbReference type="GO" id="GO:0047631">
    <property type="term" value="F:ADP-ribose diphosphatase activity"/>
    <property type="evidence" value="ECO:0007669"/>
    <property type="project" value="TreeGrafter"/>
</dbReference>
<dbReference type="PROSITE" id="PS00893">
    <property type="entry name" value="NUDIX_BOX"/>
    <property type="match status" value="1"/>
</dbReference>
<proteinExistence type="predicted"/>
<dbReference type="InterPro" id="IPR000086">
    <property type="entry name" value="NUDIX_hydrolase_dom"/>
</dbReference>
<dbReference type="PANTHER" id="PTHR11839:SF1">
    <property type="entry name" value="ADP-SUGAR PYROPHOSPHATASE"/>
    <property type="match status" value="1"/>
</dbReference>
<dbReference type="FunFam" id="3.90.79.10:FF:000016">
    <property type="entry name" value="ADP-sugar pyrophosphatase isoform X1"/>
    <property type="match status" value="1"/>
</dbReference>
<dbReference type="InterPro" id="IPR020084">
    <property type="entry name" value="NUDIX_hydrolase_CS"/>
</dbReference>
<evidence type="ECO:0000259" key="2">
    <source>
        <dbReference type="PROSITE" id="PS51462"/>
    </source>
</evidence>
<dbReference type="PROSITE" id="PS51462">
    <property type="entry name" value="NUDIX"/>
    <property type="match status" value="1"/>
</dbReference>
<evidence type="ECO:0000313" key="4">
    <source>
        <dbReference type="Proteomes" id="UP000800097"/>
    </source>
</evidence>
<accession>A0A6A6JPU3</accession>
<dbReference type="GeneID" id="54547446"/>
<dbReference type="GO" id="GO:0005829">
    <property type="term" value="C:cytosol"/>
    <property type="evidence" value="ECO:0007669"/>
    <property type="project" value="TreeGrafter"/>
</dbReference>
<evidence type="ECO:0000256" key="1">
    <source>
        <dbReference type="ARBA" id="ARBA00022801"/>
    </source>
</evidence>
<reference evidence="3" key="1">
    <citation type="journal article" date="2020" name="Stud. Mycol.">
        <title>101 Dothideomycetes genomes: a test case for predicting lifestyles and emergence of pathogens.</title>
        <authorList>
            <person name="Haridas S."/>
            <person name="Albert R."/>
            <person name="Binder M."/>
            <person name="Bloem J."/>
            <person name="Labutti K."/>
            <person name="Salamov A."/>
            <person name="Andreopoulos B."/>
            <person name="Baker S."/>
            <person name="Barry K."/>
            <person name="Bills G."/>
            <person name="Bluhm B."/>
            <person name="Cannon C."/>
            <person name="Castanera R."/>
            <person name="Culley D."/>
            <person name="Daum C."/>
            <person name="Ezra D."/>
            <person name="Gonzalez J."/>
            <person name="Henrissat B."/>
            <person name="Kuo A."/>
            <person name="Liang C."/>
            <person name="Lipzen A."/>
            <person name="Lutzoni F."/>
            <person name="Magnuson J."/>
            <person name="Mondo S."/>
            <person name="Nolan M."/>
            <person name="Ohm R."/>
            <person name="Pangilinan J."/>
            <person name="Park H.-J."/>
            <person name="Ramirez L."/>
            <person name="Alfaro M."/>
            <person name="Sun H."/>
            <person name="Tritt A."/>
            <person name="Yoshinaga Y."/>
            <person name="Zwiers L.-H."/>
            <person name="Turgeon B."/>
            <person name="Goodwin S."/>
            <person name="Spatafora J."/>
            <person name="Crous P."/>
            <person name="Grigoriev I."/>
        </authorList>
    </citation>
    <scope>NUCLEOTIDE SEQUENCE</scope>
    <source>
        <strain evidence="3">CBS 379.55</strain>
    </source>
</reference>
<keyword evidence="4" id="KW-1185">Reference proteome</keyword>
<dbReference type="CDD" id="cd18888">
    <property type="entry name" value="NUDIX_ADPRase_Nudt5"/>
    <property type="match status" value="1"/>
</dbReference>
<dbReference type="RefSeq" id="XP_033655235.1">
    <property type="nucleotide sequence ID" value="XM_033794271.1"/>
</dbReference>
<dbReference type="AlphaFoldDB" id="A0A6A6JPU3"/>
<sequence>MASSTINAKSENKSKVLKVEPLDQKDAKWATLVKITYTDPEGVERTWESGERLTRPKDCDIDGVGVVAILRDPSKPDESPRIVLQKQWRPPVNATVIEIPAGLIDPNETPETCAIRELKEECGYVGEVMDGDFGVSPIMFNDPGFCNTNLRMIHISVDMSKPENQNPQPELEDNEFIETFTVPLTDLWTECKRFEEQGYAIDARVGTLAEGVELAKRWRLA</sequence>
<dbReference type="Pfam" id="PF00293">
    <property type="entry name" value="NUDIX"/>
    <property type="match status" value="1"/>
</dbReference>